<evidence type="ECO:0000256" key="1">
    <source>
        <dbReference type="ARBA" id="ARBA00004648"/>
    </source>
</evidence>
<dbReference type="EMBL" id="LT553181">
    <property type="protein sequence ID" value="SAM00316.1"/>
    <property type="molecule type" value="Genomic_DNA"/>
</dbReference>
<comment type="function">
    <text evidence="8">Essential component of the signal peptidase complex (SPC) which catalyzes the cleavage of N-terminal signal sequences from nascent proteins as they are translocated into the lumen of the endoplasmic reticulum. Essential for the SPC catalytic activity, possibly by stabilizing and positioning the active center of the complex close to the lumenal surface. Essential for viability.</text>
</comment>
<evidence type="ECO:0000256" key="2">
    <source>
        <dbReference type="ARBA" id="ARBA00009289"/>
    </source>
</evidence>
<evidence type="ECO:0000256" key="5">
    <source>
        <dbReference type="ARBA" id="ARBA00022968"/>
    </source>
</evidence>
<dbReference type="GO" id="GO:0005787">
    <property type="term" value="C:signal peptidase complex"/>
    <property type="evidence" value="ECO:0007669"/>
    <property type="project" value="UniProtKB-UniRule"/>
</dbReference>
<keyword evidence="5" id="KW-0735">Signal-anchor</keyword>
<proteinExistence type="inferred from homology"/>
<evidence type="ECO:0000256" key="8">
    <source>
        <dbReference type="ARBA" id="ARBA00045670"/>
    </source>
</evidence>
<evidence type="ECO:0000256" key="3">
    <source>
        <dbReference type="ARBA" id="ARBA00022692"/>
    </source>
</evidence>
<name>A0A168ND90_ABSGL</name>
<keyword evidence="3" id="KW-0812">Transmembrane</keyword>
<evidence type="ECO:0000256" key="4">
    <source>
        <dbReference type="ARBA" id="ARBA00022824"/>
    </source>
</evidence>
<organism evidence="10">
    <name type="scientific">Absidia glauca</name>
    <name type="common">Pin mould</name>
    <dbReference type="NCBI Taxonomy" id="4829"/>
    <lineage>
        <taxon>Eukaryota</taxon>
        <taxon>Fungi</taxon>
        <taxon>Fungi incertae sedis</taxon>
        <taxon>Mucoromycota</taxon>
        <taxon>Mucoromycotina</taxon>
        <taxon>Mucoromycetes</taxon>
        <taxon>Mucorales</taxon>
        <taxon>Cunninghamellaceae</taxon>
        <taxon>Absidia</taxon>
    </lineage>
</organism>
<gene>
    <name evidence="10" type="primary">ABSGL_05997.1 scaffold 7611</name>
</gene>
<dbReference type="Proteomes" id="UP000078561">
    <property type="component" value="Unassembled WGS sequence"/>
</dbReference>
<dbReference type="FunCoup" id="A0A168ND90">
    <property type="interactions" value="265"/>
</dbReference>
<dbReference type="GO" id="GO:0006465">
    <property type="term" value="P:signal peptide processing"/>
    <property type="evidence" value="ECO:0007669"/>
    <property type="project" value="UniProtKB-UniRule"/>
</dbReference>
<dbReference type="AlphaFoldDB" id="A0A168ND90"/>
<evidence type="ECO:0000313" key="10">
    <source>
        <dbReference type="EMBL" id="SAM00316.1"/>
    </source>
</evidence>
<dbReference type="Pfam" id="PF04573">
    <property type="entry name" value="SPC22"/>
    <property type="match status" value="1"/>
</dbReference>
<evidence type="ECO:0000256" key="9">
    <source>
        <dbReference type="PIRNR" id="PIRNR016089"/>
    </source>
</evidence>
<dbReference type="InParanoid" id="A0A168ND90"/>
<evidence type="ECO:0000313" key="11">
    <source>
        <dbReference type="Proteomes" id="UP000078561"/>
    </source>
</evidence>
<evidence type="ECO:0000256" key="7">
    <source>
        <dbReference type="ARBA" id="ARBA00023136"/>
    </source>
</evidence>
<evidence type="ECO:0000256" key="6">
    <source>
        <dbReference type="ARBA" id="ARBA00022989"/>
    </source>
</evidence>
<dbReference type="OMA" id="WVGALTW"/>
<dbReference type="PANTHER" id="PTHR12804:SF0">
    <property type="entry name" value="SIGNAL PEPTIDASE COMPLEX SUBUNIT 3"/>
    <property type="match status" value="1"/>
</dbReference>
<dbReference type="OrthoDB" id="10261524at2759"/>
<protein>
    <recommendedName>
        <fullName evidence="9">Signal peptidase subunit 3</fullName>
    </recommendedName>
</protein>
<dbReference type="InterPro" id="IPR007653">
    <property type="entry name" value="SPC3"/>
</dbReference>
<keyword evidence="11" id="KW-1185">Reference proteome</keyword>
<dbReference type="PROSITE" id="PS51257">
    <property type="entry name" value="PROKAR_LIPOPROTEIN"/>
    <property type="match status" value="1"/>
</dbReference>
<dbReference type="GO" id="GO:0045047">
    <property type="term" value="P:protein targeting to ER"/>
    <property type="evidence" value="ECO:0007669"/>
    <property type="project" value="TreeGrafter"/>
</dbReference>
<dbReference type="STRING" id="4829.A0A168ND90"/>
<dbReference type="PANTHER" id="PTHR12804">
    <property type="entry name" value="MICROSOMAL SIGNAL PEPTIDASE 23 KD SUBUNIT SPC22/23"/>
    <property type="match status" value="1"/>
</dbReference>
<keyword evidence="7 9" id="KW-0472">Membrane</keyword>
<reference evidence="10" key="1">
    <citation type="submission" date="2016-04" db="EMBL/GenBank/DDBJ databases">
        <authorList>
            <person name="Evans L.H."/>
            <person name="Alamgir A."/>
            <person name="Owens N."/>
            <person name="Weber N.D."/>
            <person name="Virtaneva K."/>
            <person name="Barbian K."/>
            <person name="Babar A."/>
            <person name="Rosenke K."/>
        </authorList>
    </citation>
    <scope>NUCLEOTIDE SEQUENCE [LARGE SCALE GENOMIC DNA]</scope>
    <source>
        <strain evidence="10">CBS 101.48</strain>
    </source>
</reference>
<comment type="similarity">
    <text evidence="2 9">Belongs to the SPCS3 family.</text>
</comment>
<keyword evidence="4 9" id="KW-0256">Endoplasmic reticulum</keyword>
<dbReference type="PIRSF" id="PIRSF016089">
    <property type="entry name" value="SPC22"/>
    <property type="match status" value="1"/>
</dbReference>
<sequence>MFNLQQRLNIVSSFAMTSIGCVLALIAAISALTSYGYPNGSAIKVDTNTLRVVTRRYGPDHYDYRNSKSEFARLAFDLDADFTPMFNWNTKQVFVSVVAEYESKTHNRNKIVLWDRIITRKDKANLKLRNVANKYALIDVSRKWSQQQANLSLHWDVTPHVGILQSGQTPEGLATLVLSPAPQK</sequence>
<keyword evidence="6" id="KW-1133">Transmembrane helix</keyword>
<comment type="subcellular location">
    <subcellularLocation>
        <location evidence="1">Endoplasmic reticulum membrane</location>
        <topology evidence="1">Single-pass type II membrane protein</topology>
    </subcellularLocation>
</comment>
<accession>A0A168ND90</accession>